<evidence type="ECO:0000256" key="5">
    <source>
        <dbReference type="ARBA" id="ARBA00023065"/>
    </source>
</evidence>
<dbReference type="GO" id="GO:0015271">
    <property type="term" value="F:outward rectifier potassium channel activity"/>
    <property type="evidence" value="ECO:0000318"/>
    <property type="project" value="GO_Central"/>
</dbReference>
<comment type="subcellular location">
    <subcellularLocation>
        <location evidence="1">Membrane</location>
        <topology evidence="1">Multi-pass membrane protein</topology>
    </subcellularLocation>
</comment>
<feature type="transmembrane region" description="Helical" evidence="10">
    <location>
        <begin position="204"/>
        <end position="221"/>
    </location>
</feature>
<keyword evidence="7 8" id="KW-0407">Ion channel</keyword>
<dbReference type="CTD" id="192072"/>
<evidence type="ECO:0000256" key="2">
    <source>
        <dbReference type="ARBA" id="ARBA00022448"/>
    </source>
</evidence>
<dbReference type="AGR" id="WB:WBGene00006656"/>
<evidence type="ECO:0000256" key="10">
    <source>
        <dbReference type="SAM" id="Phobius"/>
    </source>
</evidence>
<dbReference type="Reactome" id="R-CEL-1299503">
    <property type="pathway name" value="TWIK related potassium channel (TREK)"/>
</dbReference>
<dbReference type="PRINTS" id="PR01333">
    <property type="entry name" value="2POREKCHANEL"/>
</dbReference>
<dbReference type="InterPro" id="IPR013099">
    <property type="entry name" value="K_chnl_dom"/>
</dbReference>
<dbReference type="SMR" id="U4PFA8"/>
<keyword evidence="4 10" id="KW-1133">Transmembrane helix</keyword>
<evidence type="ECO:0000256" key="9">
    <source>
        <dbReference type="SAM" id="MobiDB-lite"/>
    </source>
</evidence>
<dbReference type="PaxDb" id="6239-F21C3.1b.1"/>
<dbReference type="Bgee" id="WBGene00006656">
    <property type="expression patterns" value="Expressed in adult organism and 1 other cell type or tissue"/>
</dbReference>
<feature type="region of interest" description="Disordered" evidence="9">
    <location>
        <begin position="324"/>
        <end position="354"/>
    </location>
</feature>
<comment type="similarity">
    <text evidence="8">Belongs to the two pore domain potassium channel (TC 1.A.1.8) family.</text>
</comment>
<dbReference type="Proteomes" id="UP000001940">
    <property type="component" value="Chromosome I"/>
</dbReference>
<feature type="region of interest" description="Disordered" evidence="9">
    <location>
        <begin position="400"/>
        <end position="421"/>
    </location>
</feature>
<feature type="domain" description="Potassium channel" evidence="11">
    <location>
        <begin position="184"/>
        <end position="256"/>
    </location>
</feature>
<keyword evidence="2 8" id="KW-0813">Transport</keyword>
<feature type="domain" description="Potassium channel" evidence="11">
    <location>
        <begin position="78"/>
        <end position="150"/>
    </location>
</feature>
<dbReference type="Reactome" id="R-CEL-5576886">
    <property type="pathway name" value="Phase 4 - resting membrane potential"/>
</dbReference>
<reference evidence="12 13" key="1">
    <citation type="journal article" date="1998" name="Science">
        <title>Genome sequence of the nematode C. elegans: a platform for investigating biology.</title>
        <authorList>
            <consortium name="The C. elegans sequencing consortium"/>
            <person name="Sulson J.E."/>
            <person name="Waterston R."/>
        </authorList>
    </citation>
    <scope>NUCLEOTIDE SEQUENCE [LARGE SCALE GENOMIC DNA]</scope>
    <source>
        <strain evidence="12 13">Bristol N2</strain>
    </source>
</reference>
<evidence type="ECO:0000256" key="3">
    <source>
        <dbReference type="ARBA" id="ARBA00022692"/>
    </source>
</evidence>
<name>U4PFA8_CAEEL</name>
<feature type="compositionally biased region" description="Basic residues" evidence="9">
    <location>
        <begin position="400"/>
        <end position="409"/>
    </location>
</feature>
<evidence type="ECO:0000256" key="6">
    <source>
        <dbReference type="ARBA" id="ARBA00023136"/>
    </source>
</evidence>
<evidence type="ECO:0000256" key="4">
    <source>
        <dbReference type="ARBA" id="ARBA00022989"/>
    </source>
</evidence>
<evidence type="ECO:0000256" key="8">
    <source>
        <dbReference type="RuleBase" id="RU003857"/>
    </source>
</evidence>
<keyword evidence="13" id="KW-1185">Reference proteome</keyword>
<dbReference type="GO" id="GO:0022841">
    <property type="term" value="F:potassium ion leak channel activity"/>
    <property type="evidence" value="ECO:0000318"/>
    <property type="project" value="GO_Central"/>
</dbReference>
<dbReference type="KEGG" id="cel:CELE_F21C3.1"/>
<dbReference type="InParanoid" id="U4PFA8"/>
<dbReference type="OMA" id="WIHYYGR"/>
<keyword evidence="3 8" id="KW-0812">Transmembrane</keyword>
<accession>U4PFA8</accession>
<dbReference type="AlphaFoldDB" id="U4PFA8"/>
<dbReference type="InterPro" id="IPR003280">
    <property type="entry name" value="2pore_dom_K_chnl"/>
</dbReference>
<dbReference type="SUPFAM" id="SSF81324">
    <property type="entry name" value="Voltage-gated potassium channels"/>
    <property type="match status" value="2"/>
</dbReference>
<feature type="transmembrane region" description="Helical" evidence="10">
    <location>
        <begin position="64"/>
        <end position="82"/>
    </location>
</feature>
<keyword evidence="6 10" id="KW-0472">Membrane</keyword>
<evidence type="ECO:0000259" key="11">
    <source>
        <dbReference type="Pfam" id="PF07885"/>
    </source>
</evidence>
<dbReference type="GeneID" id="192072"/>
<dbReference type="EMBL" id="BX284601">
    <property type="protein sequence ID" value="CDH93427.1"/>
    <property type="molecule type" value="Genomic_DNA"/>
</dbReference>
<dbReference type="WormBase" id="F21C3.1">
    <property type="protein sequence ID" value="CE48784"/>
    <property type="gene ID" value="WBGene00006656"/>
    <property type="gene designation" value="twk-1"/>
</dbReference>
<feature type="transmembrane region" description="Helical" evidence="10">
    <location>
        <begin position="175"/>
        <end position="197"/>
    </location>
</feature>
<protein>
    <submittedName>
        <fullName evidence="12">Potassium channel domain-containing protein</fullName>
    </submittedName>
</protein>
<dbReference type="GO" id="GO:0071805">
    <property type="term" value="P:potassium ion transmembrane transport"/>
    <property type="evidence" value="ECO:0000318"/>
    <property type="project" value="GO_Central"/>
</dbReference>
<dbReference type="GO" id="GO:0005886">
    <property type="term" value="C:plasma membrane"/>
    <property type="evidence" value="ECO:0000318"/>
    <property type="project" value="GO_Central"/>
</dbReference>
<dbReference type="Pfam" id="PF07885">
    <property type="entry name" value="Ion_trans_2"/>
    <property type="match status" value="2"/>
</dbReference>
<dbReference type="PANTHER" id="PTHR11003:SF250">
    <property type="entry name" value="POTASSIUM CHANNEL DOMAIN-CONTAINING PROTEIN"/>
    <property type="match status" value="1"/>
</dbReference>
<dbReference type="FunFam" id="1.10.287.70:FF:000359">
    <property type="entry name" value="TWiK family of potassium channels"/>
    <property type="match status" value="1"/>
</dbReference>
<dbReference type="Gene3D" id="1.10.287.70">
    <property type="match status" value="1"/>
</dbReference>
<evidence type="ECO:0000313" key="14">
    <source>
        <dbReference type="WormBase" id="F21C3.1"/>
    </source>
</evidence>
<gene>
    <name evidence="12 14" type="primary">twk-1</name>
    <name evidence="12" type="ORF">CELE_F21C3.1</name>
    <name evidence="14" type="ORF">F21C3.1</name>
</gene>
<feature type="transmembrane region" description="Helical" evidence="10">
    <location>
        <begin position="102"/>
        <end position="121"/>
    </location>
</feature>
<evidence type="ECO:0000256" key="1">
    <source>
        <dbReference type="ARBA" id="ARBA00004141"/>
    </source>
</evidence>
<dbReference type="OrthoDB" id="297496at2759"/>
<sequence length="451" mass="50993">MTFNDGDNDRIGKEEEHAGLIENQIISQKTKKQLPSWLDRPYHVWRDQFQQDKCCPKKMVKRELMFASTYVLILNVALILYVLFGCQVFDLRHSSTNNEASFLDRALFCITTISTIGYGNIAPFDDRGKVICILYCVAGIPLFFMTVATNSVLVVDICNIVHRSYSSQNVENSGFRWYTSAILLAAHCFIGALIFSLWIDQLDFLDAFYFSFISITTIGYGDYSPTPEGLFQYIIVTVYLCTGVATMLLFFASLQKGIMWIHYYGRKVSDSEEAEIWFGGQMMTVKDLVTLVAEKFGSTPEKLREVLHDLDKILEVACKQAEEDDDEEDWRSVNNSEALSPPAPRKKTVFLSGSSDGDDCQATIHSFTSTNQRSIPKDTELAILALGTIQHHLRKPSVRGIHGHHHHPKIPFSKPASDSNIESKEAITSLDLRKKAHRVHSDGRLLLQQDV</sequence>
<dbReference type="PANTHER" id="PTHR11003">
    <property type="entry name" value="POTASSIUM CHANNEL, SUBFAMILY K"/>
    <property type="match status" value="1"/>
</dbReference>
<dbReference type="HOGENOM" id="CLU_627363_0_0_1"/>
<organism evidence="12 13">
    <name type="scientific">Caenorhabditis elegans</name>
    <dbReference type="NCBI Taxonomy" id="6239"/>
    <lineage>
        <taxon>Eukaryota</taxon>
        <taxon>Metazoa</taxon>
        <taxon>Ecdysozoa</taxon>
        <taxon>Nematoda</taxon>
        <taxon>Chromadorea</taxon>
        <taxon>Rhabditida</taxon>
        <taxon>Rhabditina</taxon>
        <taxon>Rhabditomorpha</taxon>
        <taxon>Rhabditoidea</taxon>
        <taxon>Rhabditidae</taxon>
        <taxon>Peloderinae</taxon>
        <taxon>Caenorhabditis</taxon>
    </lineage>
</organism>
<evidence type="ECO:0000313" key="13">
    <source>
        <dbReference type="Proteomes" id="UP000001940"/>
    </source>
</evidence>
<feature type="transmembrane region" description="Helical" evidence="10">
    <location>
        <begin position="133"/>
        <end position="155"/>
    </location>
</feature>
<evidence type="ECO:0000313" key="12">
    <source>
        <dbReference type="EMBL" id="CDH93427.1"/>
    </source>
</evidence>
<dbReference type="STRING" id="6239.F21C3.1b.1"/>
<proteinExistence type="inferred from homology"/>
<dbReference type="RefSeq" id="NP_001293466.1">
    <property type="nucleotide sequence ID" value="NM_001306537.3"/>
</dbReference>
<feature type="transmembrane region" description="Helical" evidence="10">
    <location>
        <begin position="233"/>
        <end position="254"/>
    </location>
</feature>
<dbReference type="eggNOG" id="KOG1418">
    <property type="taxonomic scope" value="Eukaryota"/>
</dbReference>
<keyword evidence="5 8" id="KW-0406">Ion transport</keyword>
<evidence type="ECO:0000256" key="7">
    <source>
        <dbReference type="ARBA" id="ARBA00023303"/>
    </source>
</evidence>